<dbReference type="Proteomes" id="UP000886817">
    <property type="component" value="Unassembled WGS sequence"/>
</dbReference>
<protein>
    <submittedName>
        <fullName evidence="1">Uncharacterized protein</fullName>
    </submittedName>
</protein>
<gene>
    <name evidence="1" type="ORF">IAA45_05665</name>
</gene>
<comment type="caution">
    <text evidence="1">The sequence shown here is derived from an EMBL/GenBank/DDBJ whole genome shotgun (WGS) entry which is preliminary data.</text>
</comment>
<accession>A0A9D2B3K1</accession>
<dbReference type="EMBL" id="DXEX01000130">
    <property type="protein sequence ID" value="HIX59186.1"/>
    <property type="molecule type" value="Genomic_DNA"/>
</dbReference>
<organism evidence="1 2">
    <name type="scientific">Candidatus Blautia gallistercoris</name>
    <dbReference type="NCBI Taxonomy" id="2838490"/>
    <lineage>
        <taxon>Bacteria</taxon>
        <taxon>Bacillati</taxon>
        <taxon>Bacillota</taxon>
        <taxon>Clostridia</taxon>
        <taxon>Lachnospirales</taxon>
        <taxon>Lachnospiraceae</taxon>
        <taxon>Blautia</taxon>
    </lineage>
</organism>
<proteinExistence type="predicted"/>
<dbReference type="AlphaFoldDB" id="A0A9D2B3K1"/>
<evidence type="ECO:0000313" key="2">
    <source>
        <dbReference type="Proteomes" id="UP000886817"/>
    </source>
</evidence>
<reference evidence="1" key="2">
    <citation type="submission" date="2021-04" db="EMBL/GenBank/DDBJ databases">
        <authorList>
            <person name="Gilroy R."/>
        </authorList>
    </citation>
    <scope>NUCLEOTIDE SEQUENCE</scope>
    <source>
        <strain evidence="1">ChiSjej1B19-8411</strain>
    </source>
</reference>
<sequence>MRIGPIGYLDYLIVFEACRSRLSDHYFRSRGNTLQILGAYDEKGWGQGILLYECRGNQTELSYLGVRQPGNGVGTALFNFLAEQEQAEGRKILLRANQNSESGRILSRMAEKRGFVLKDQVELFRAGPEVRPRWKAYMEKHGAAILKLLEEQGFQAVPFTEVGQRLWEQLQDVKSMEFDLSLDPVGVMNGRKGLFNREISYLSLKDGQPAAYCLVCQPDARHYVFEVISAAGRFQDTGVIFQPLALAIDKVVERSDWQVGFAMYQKNRKAMALSGRMMRSVISVRELQYNYEL</sequence>
<reference evidence="1" key="1">
    <citation type="journal article" date="2021" name="PeerJ">
        <title>Extensive microbial diversity within the chicken gut microbiome revealed by metagenomics and culture.</title>
        <authorList>
            <person name="Gilroy R."/>
            <person name="Ravi A."/>
            <person name="Getino M."/>
            <person name="Pursley I."/>
            <person name="Horton D.L."/>
            <person name="Alikhan N.F."/>
            <person name="Baker D."/>
            <person name="Gharbi K."/>
            <person name="Hall N."/>
            <person name="Watson M."/>
            <person name="Adriaenssens E.M."/>
            <person name="Foster-Nyarko E."/>
            <person name="Jarju S."/>
            <person name="Secka A."/>
            <person name="Antonio M."/>
            <person name="Oren A."/>
            <person name="Chaudhuri R.R."/>
            <person name="La Ragione R."/>
            <person name="Hildebrand F."/>
            <person name="Pallen M.J."/>
        </authorList>
    </citation>
    <scope>NUCLEOTIDE SEQUENCE</scope>
    <source>
        <strain evidence="1">ChiSjej1B19-8411</strain>
    </source>
</reference>
<evidence type="ECO:0000313" key="1">
    <source>
        <dbReference type="EMBL" id="HIX59186.1"/>
    </source>
</evidence>
<name>A0A9D2B3K1_9FIRM</name>